<feature type="transmembrane region" description="Helical" evidence="8">
    <location>
        <begin position="15"/>
        <end position="36"/>
    </location>
</feature>
<protein>
    <submittedName>
        <fullName evidence="10">VPLPA-CTERM-specific exosortase XrtD</fullName>
        <ecNumber evidence="10">3.4.22.-</ecNumber>
    </submittedName>
</protein>
<proteinExistence type="predicted"/>
<evidence type="ECO:0000256" key="8">
    <source>
        <dbReference type="SAM" id="Phobius"/>
    </source>
</evidence>
<feature type="transmembrane region" description="Helical" evidence="8">
    <location>
        <begin position="220"/>
        <end position="240"/>
    </location>
</feature>
<keyword evidence="3" id="KW-0645">Protease</keyword>
<dbReference type="InterPro" id="IPR014263">
    <property type="entry name" value="Methanolan_biosynth_EpsI"/>
</dbReference>
<dbReference type="InterPro" id="IPR013426">
    <property type="entry name" value="EpsH-like"/>
</dbReference>
<evidence type="ECO:0000256" key="2">
    <source>
        <dbReference type="ARBA" id="ARBA00022475"/>
    </source>
</evidence>
<dbReference type="NCBIfam" id="TIGR02914">
    <property type="entry name" value="EpsI_fam"/>
    <property type="match status" value="1"/>
</dbReference>
<keyword evidence="7 8" id="KW-0472">Membrane</keyword>
<keyword evidence="2" id="KW-1003">Cell membrane</keyword>
<evidence type="ECO:0000313" key="11">
    <source>
        <dbReference type="Proteomes" id="UP001142610"/>
    </source>
</evidence>
<feature type="transmembrane region" description="Helical" evidence="8">
    <location>
        <begin position="260"/>
        <end position="281"/>
    </location>
</feature>
<evidence type="ECO:0000256" key="3">
    <source>
        <dbReference type="ARBA" id="ARBA00022670"/>
    </source>
</evidence>
<keyword evidence="11" id="KW-1185">Reference proteome</keyword>
<organism evidence="10 11">
    <name type="scientific">Parvularcula maris</name>
    <dbReference type="NCBI Taxonomy" id="2965077"/>
    <lineage>
        <taxon>Bacteria</taxon>
        <taxon>Pseudomonadati</taxon>
        <taxon>Pseudomonadota</taxon>
        <taxon>Alphaproteobacteria</taxon>
        <taxon>Parvularculales</taxon>
        <taxon>Parvularculaceae</taxon>
        <taxon>Parvularcula</taxon>
    </lineage>
</organism>
<feature type="transmembrane region" description="Helical" evidence="8">
    <location>
        <begin position="102"/>
        <end position="122"/>
    </location>
</feature>
<dbReference type="InterPro" id="IPR019127">
    <property type="entry name" value="Exosortase"/>
</dbReference>
<feature type="domain" description="Methanolan biosynthesis EpsI" evidence="9">
    <location>
        <begin position="319"/>
        <end position="521"/>
    </location>
</feature>
<evidence type="ECO:0000313" key="10">
    <source>
        <dbReference type="EMBL" id="MCQ8184769.1"/>
    </source>
</evidence>
<evidence type="ECO:0000256" key="7">
    <source>
        <dbReference type="ARBA" id="ARBA00023136"/>
    </source>
</evidence>
<dbReference type="Pfam" id="PF09721">
    <property type="entry name" value="Exosortase_EpsH"/>
    <property type="match status" value="1"/>
</dbReference>
<accession>A0A9X2RHD9</accession>
<dbReference type="NCBIfam" id="TIGR04152">
    <property type="entry name" value="exosort_VPLPA"/>
    <property type="match status" value="1"/>
</dbReference>
<feature type="transmembrane region" description="Helical" evidence="8">
    <location>
        <begin position="163"/>
        <end position="183"/>
    </location>
</feature>
<evidence type="ECO:0000256" key="5">
    <source>
        <dbReference type="ARBA" id="ARBA00022801"/>
    </source>
</evidence>
<dbReference type="NCBIfam" id="TIGR04178">
    <property type="entry name" value="exo_archaeo"/>
    <property type="match status" value="1"/>
</dbReference>
<feature type="transmembrane region" description="Helical" evidence="8">
    <location>
        <begin position="195"/>
        <end position="213"/>
    </location>
</feature>
<evidence type="ECO:0000256" key="1">
    <source>
        <dbReference type="ARBA" id="ARBA00004651"/>
    </source>
</evidence>
<feature type="transmembrane region" description="Helical" evidence="8">
    <location>
        <begin position="311"/>
        <end position="330"/>
    </location>
</feature>
<dbReference type="EC" id="3.4.22.-" evidence="10"/>
<keyword evidence="4 8" id="KW-0812">Transmembrane</keyword>
<dbReference type="InterPro" id="IPR026392">
    <property type="entry name" value="Exo/Archaeosortase_dom"/>
</dbReference>
<dbReference type="GO" id="GO:0005886">
    <property type="term" value="C:plasma membrane"/>
    <property type="evidence" value="ECO:0007669"/>
    <property type="project" value="UniProtKB-SubCell"/>
</dbReference>
<evidence type="ECO:0000259" key="9">
    <source>
        <dbReference type="Pfam" id="PF11984"/>
    </source>
</evidence>
<feature type="transmembrane region" description="Helical" evidence="8">
    <location>
        <begin position="128"/>
        <end position="151"/>
    </location>
</feature>
<dbReference type="Proteomes" id="UP001142610">
    <property type="component" value="Unassembled WGS sequence"/>
</dbReference>
<dbReference type="NCBIfam" id="TIGR02602">
    <property type="entry name" value="8TM_EpsH"/>
    <property type="match status" value="1"/>
</dbReference>
<sequence>MSTTVQTPSRSDFDWQPYAVGGALLLALVFLFHMGIMNLFERWGMQQELSHSYFIPLITAYLLWDRREALRESLGKPHWAGLVMIGLSALLVVGYQTTQIFLIEQVGLIVSIFGAALLFGGVSFTRAAFFPLAFLLFMIPPPFWIITVTSWTFQLWSSELGVAMIRMFGIPVLLTGNVIDLGVTKLQVVEACSGLRYLFPFLSLGALAAYFYKGPLWQRALVLLSTIPITIFMNSFRIALTGVLTSGGDTSHTEGLLHFFEGYVVFIMCIAILLGLIVLLARFSGQKNVLATLGPPECSPIAPRQPWNRNLFMMMAGGAAALVAAVAVLIHTTEQPNYAPDRESFDGLALELRSEGWDVQEKPLDVRTEGVLGADDYIVLDLQSPEGEQINLYTAYLMAQRNGQSWHSPRQCLPGGGWQFEVQEIVSPGEGNAMGHAFNRIVMKKDQVRYLVYYWYNQRGRNIADEIWMKVVLMYDVATTQRSDGAMIRMMTPIHPDETVADADARLAEIYKEELQPKLPAYIPE</sequence>
<dbReference type="AlphaFoldDB" id="A0A9X2RHD9"/>
<comment type="caution">
    <text evidence="10">The sequence shown here is derived from an EMBL/GenBank/DDBJ whole genome shotgun (WGS) entry which is preliminary data.</text>
</comment>
<keyword evidence="5 10" id="KW-0378">Hydrolase</keyword>
<keyword evidence="6 8" id="KW-1133">Transmembrane helix</keyword>
<evidence type="ECO:0000256" key="6">
    <source>
        <dbReference type="ARBA" id="ARBA00022989"/>
    </source>
</evidence>
<dbReference type="EMBL" id="JANIBC010000002">
    <property type="protein sequence ID" value="MCQ8184769.1"/>
    <property type="molecule type" value="Genomic_DNA"/>
</dbReference>
<dbReference type="GO" id="GO:0008233">
    <property type="term" value="F:peptidase activity"/>
    <property type="evidence" value="ECO:0007669"/>
    <property type="project" value="UniProtKB-KW"/>
</dbReference>
<gene>
    <name evidence="10" type="primary">xrtD</name>
    <name evidence="10" type="ORF">NOG11_05145</name>
</gene>
<evidence type="ECO:0000256" key="4">
    <source>
        <dbReference type="ARBA" id="ARBA00022692"/>
    </source>
</evidence>
<reference evidence="10" key="1">
    <citation type="submission" date="2022-07" db="EMBL/GenBank/DDBJ databases">
        <title>Parvularcula maris sp. nov., an algicidal bacterium isolated from seawater.</title>
        <authorList>
            <person name="Li F."/>
        </authorList>
    </citation>
    <scope>NUCLEOTIDE SEQUENCE</scope>
    <source>
        <strain evidence="10">BGMRC 0090</strain>
    </source>
</reference>
<name>A0A9X2RHD9_9PROT</name>
<dbReference type="GO" id="GO:0006508">
    <property type="term" value="P:proteolysis"/>
    <property type="evidence" value="ECO:0007669"/>
    <property type="project" value="UniProtKB-KW"/>
</dbReference>
<dbReference type="RefSeq" id="WP_256618618.1">
    <property type="nucleotide sequence ID" value="NZ_JANIBC010000002.1"/>
</dbReference>
<comment type="subcellular location">
    <subcellularLocation>
        <location evidence="1">Cell membrane</location>
        <topology evidence="1">Multi-pass membrane protein</topology>
    </subcellularLocation>
</comment>
<feature type="transmembrane region" description="Helical" evidence="8">
    <location>
        <begin position="76"/>
        <end position="95"/>
    </location>
</feature>
<dbReference type="InterPro" id="IPR026491">
    <property type="entry name" value="ExosortD_VPLPA"/>
</dbReference>
<feature type="transmembrane region" description="Helical" evidence="8">
    <location>
        <begin position="48"/>
        <end position="64"/>
    </location>
</feature>
<dbReference type="Pfam" id="PF11984">
    <property type="entry name" value="DUF3485"/>
    <property type="match status" value="1"/>
</dbReference>